<dbReference type="Proteomes" id="UP001386955">
    <property type="component" value="Unassembled WGS sequence"/>
</dbReference>
<name>A0AAN9RGU7_PSOTE</name>
<comment type="caution">
    <text evidence="2">The sequence shown here is derived from an EMBL/GenBank/DDBJ whole genome shotgun (WGS) entry which is preliminary data.</text>
</comment>
<keyword evidence="3" id="KW-1185">Reference proteome</keyword>
<accession>A0AAN9RGU7</accession>
<organism evidence="2 3">
    <name type="scientific">Psophocarpus tetragonolobus</name>
    <name type="common">Winged bean</name>
    <name type="synonym">Dolichos tetragonolobus</name>
    <dbReference type="NCBI Taxonomy" id="3891"/>
    <lineage>
        <taxon>Eukaryota</taxon>
        <taxon>Viridiplantae</taxon>
        <taxon>Streptophyta</taxon>
        <taxon>Embryophyta</taxon>
        <taxon>Tracheophyta</taxon>
        <taxon>Spermatophyta</taxon>
        <taxon>Magnoliopsida</taxon>
        <taxon>eudicotyledons</taxon>
        <taxon>Gunneridae</taxon>
        <taxon>Pentapetalae</taxon>
        <taxon>rosids</taxon>
        <taxon>fabids</taxon>
        <taxon>Fabales</taxon>
        <taxon>Fabaceae</taxon>
        <taxon>Papilionoideae</taxon>
        <taxon>50 kb inversion clade</taxon>
        <taxon>NPAAA clade</taxon>
        <taxon>indigoferoid/millettioid clade</taxon>
        <taxon>Phaseoleae</taxon>
        <taxon>Psophocarpus</taxon>
    </lineage>
</organism>
<gene>
    <name evidence="2" type="ORF">VNO78_35111</name>
</gene>
<dbReference type="EMBL" id="JAYMYS010000040">
    <property type="protein sequence ID" value="KAK7375800.1"/>
    <property type="molecule type" value="Genomic_DNA"/>
</dbReference>
<evidence type="ECO:0000313" key="3">
    <source>
        <dbReference type="Proteomes" id="UP001386955"/>
    </source>
</evidence>
<sequence length="99" mass="11108">MANAYDSLSEKLSSALSPTSEAGKRTRLGVASSKAGNHERPARRAGKVIAYRQTLFVNSGLLSKTVFRQNNLLRKQDRQLVELIGPQRILTQERLWLKD</sequence>
<evidence type="ECO:0000256" key="1">
    <source>
        <dbReference type="SAM" id="MobiDB-lite"/>
    </source>
</evidence>
<evidence type="ECO:0000313" key="2">
    <source>
        <dbReference type="EMBL" id="KAK7375800.1"/>
    </source>
</evidence>
<dbReference type="AlphaFoldDB" id="A0AAN9RGU7"/>
<feature type="region of interest" description="Disordered" evidence="1">
    <location>
        <begin position="1"/>
        <end position="44"/>
    </location>
</feature>
<reference evidence="2 3" key="1">
    <citation type="submission" date="2024-01" db="EMBL/GenBank/DDBJ databases">
        <title>The genomes of 5 underutilized Papilionoideae crops provide insights into root nodulation and disease resistanc.</title>
        <authorList>
            <person name="Jiang F."/>
        </authorList>
    </citation>
    <scope>NUCLEOTIDE SEQUENCE [LARGE SCALE GENOMIC DNA]</scope>
    <source>
        <strain evidence="2">DUOXIRENSHENG_FW03</strain>
        <tissue evidence="2">Leaves</tissue>
    </source>
</reference>
<feature type="compositionally biased region" description="Polar residues" evidence="1">
    <location>
        <begin position="10"/>
        <end position="20"/>
    </location>
</feature>
<protein>
    <submittedName>
        <fullName evidence="2">Uncharacterized protein</fullName>
    </submittedName>
</protein>
<proteinExistence type="predicted"/>